<accession>A0ABS2Q8F4</accession>
<sequence length="371" mass="41653">MDWGKIYKIKDSVDIYLVDETYIVAYFMNTRQKKKFRVSNGSVHIIEIIDGINNIENIYNTYCLKNGTISRKGFSTFFNCLLKSGLIIEKSQKHILSSSELKRFNRQINYFSEFLSSELAAEKAQKKLLNSVVAIWGCGAVGGNLAVQLAMAGVGTFILIDPDVVEESDCSRHVYFKQESVGDKKVESLADYIKSINPAIKTYISYQWLHPNADLSEILKKATFLIDAADEPYLGYTANLISQNCVPIKLPHYIAGGFDAHLASTGELIIPYITPCAGCYSTYFERVLSDWKPEHHPIKNREKEMGGLAAMSLFSSSFACIEIIKYICGLKDMKVAYKPRAEFLFNGMKLFNLTPSKDPNCKICGGADHEL</sequence>
<dbReference type="Gene3D" id="3.40.50.720">
    <property type="entry name" value="NAD(P)-binding Rossmann-like Domain"/>
    <property type="match status" value="1"/>
</dbReference>
<evidence type="ECO:0000313" key="3">
    <source>
        <dbReference type="Proteomes" id="UP000823201"/>
    </source>
</evidence>
<proteinExistence type="predicted"/>
<dbReference type="PANTHER" id="PTHR43267:SF1">
    <property type="entry name" value="TRNA THREONYLCARBAMOYLADENOSINE DEHYDRATASE"/>
    <property type="match status" value="1"/>
</dbReference>
<dbReference type="GO" id="GO:0016779">
    <property type="term" value="F:nucleotidyltransferase activity"/>
    <property type="evidence" value="ECO:0007669"/>
    <property type="project" value="UniProtKB-KW"/>
</dbReference>
<dbReference type="RefSeq" id="WP_205005581.1">
    <property type="nucleotide sequence ID" value="NZ_CBCRXA010000016.1"/>
</dbReference>
<dbReference type="Pfam" id="PF00899">
    <property type="entry name" value="ThiF"/>
    <property type="match status" value="1"/>
</dbReference>
<keyword evidence="2" id="KW-0548">Nucleotidyltransferase</keyword>
<dbReference type="EMBL" id="JAFBEV010000004">
    <property type="protein sequence ID" value="MBM7657237.1"/>
    <property type="molecule type" value="Genomic_DNA"/>
</dbReference>
<feature type="domain" description="THIF-type NAD/FAD binding fold" evidence="1">
    <location>
        <begin position="119"/>
        <end position="362"/>
    </location>
</feature>
<dbReference type="PANTHER" id="PTHR43267">
    <property type="entry name" value="TRNA THREONYLCARBAMOYLADENOSINE DEHYDRATASE"/>
    <property type="match status" value="1"/>
</dbReference>
<dbReference type="SUPFAM" id="SSF69572">
    <property type="entry name" value="Activating enzymes of the ubiquitin-like proteins"/>
    <property type="match status" value="1"/>
</dbReference>
<name>A0ABS2Q8F4_9BACL</name>
<evidence type="ECO:0000313" key="2">
    <source>
        <dbReference type="EMBL" id="MBM7657237.1"/>
    </source>
</evidence>
<dbReference type="Proteomes" id="UP000823201">
    <property type="component" value="Unassembled WGS sequence"/>
</dbReference>
<reference evidence="2 3" key="1">
    <citation type="submission" date="2021-01" db="EMBL/GenBank/DDBJ databases">
        <title>Genomic Encyclopedia of Type Strains, Phase IV (KMG-IV): sequencing the most valuable type-strain genomes for metagenomic binning, comparative biology and taxonomic classification.</title>
        <authorList>
            <person name="Goeker M."/>
        </authorList>
    </citation>
    <scope>NUCLEOTIDE SEQUENCE [LARGE SCALE GENOMIC DNA]</scope>
    <source>
        <strain evidence="2 3">DSM 100968</strain>
    </source>
</reference>
<comment type="caution">
    <text evidence="2">The sequence shown here is derived from an EMBL/GenBank/DDBJ whole genome shotgun (WGS) entry which is preliminary data.</text>
</comment>
<gene>
    <name evidence="2" type="ORF">JOC27_000678</name>
</gene>
<dbReference type="InterPro" id="IPR035985">
    <property type="entry name" value="Ubiquitin-activating_enz"/>
</dbReference>
<protein>
    <submittedName>
        <fullName evidence="2">Molybdopterin/thiamine biosynthesis adenylyltransferase</fullName>
    </submittedName>
</protein>
<evidence type="ECO:0000259" key="1">
    <source>
        <dbReference type="Pfam" id="PF00899"/>
    </source>
</evidence>
<keyword evidence="3" id="KW-1185">Reference proteome</keyword>
<dbReference type="InterPro" id="IPR000594">
    <property type="entry name" value="ThiF_NAD_FAD-bd"/>
</dbReference>
<keyword evidence="2" id="KW-0808">Transferase</keyword>
<organism evidence="2 3">
    <name type="scientific">Sporolactobacillus spathodeae</name>
    <dbReference type="NCBI Taxonomy" id="1465502"/>
    <lineage>
        <taxon>Bacteria</taxon>
        <taxon>Bacillati</taxon>
        <taxon>Bacillota</taxon>
        <taxon>Bacilli</taxon>
        <taxon>Bacillales</taxon>
        <taxon>Sporolactobacillaceae</taxon>
        <taxon>Sporolactobacillus</taxon>
    </lineage>
</organism>
<dbReference type="InterPro" id="IPR045886">
    <property type="entry name" value="ThiF/MoeB/HesA"/>
</dbReference>